<name>A0A9D7XDP8_9BACT</name>
<accession>A0A9D7XDP8</accession>
<comment type="caution">
    <text evidence="1">The sequence shown here is derived from an EMBL/GenBank/DDBJ whole genome shotgun (WGS) entry which is preliminary data.</text>
</comment>
<evidence type="ECO:0000313" key="2">
    <source>
        <dbReference type="Proteomes" id="UP000808349"/>
    </source>
</evidence>
<dbReference type="AlphaFoldDB" id="A0A9D7XDP8"/>
<dbReference type="Proteomes" id="UP000808349">
    <property type="component" value="Unassembled WGS sequence"/>
</dbReference>
<gene>
    <name evidence="1" type="ORF">IPO85_11910</name>
</gene>
<sequence>MKNFKIDNSTDPSLLDKEYILLKQERYIHKDLKKLPLTNERAEGVFELATKIRGENHKLCGIYLRASLGELVSMEETLKIDLPGQTPLKLNKIENTLLHILRELRNFQFHLRNLELKYNETQITIISENDPDFSLQGEDKLTVIDNLNLKDLKKLHNIKNGYTDSEILHMIDWMNFYQKEYSIQSLILKGLKFYSTELVNHYGLL</sequence>
<protein>
    <submittedName>
        <fullName evidence="1">Uncharacterized protein</fullName>
    </submittedName>
</protein>
<reference evidence="1 2" key="1">
    <citation type="submission" date="2020-10" db="EMBL/GenBank/DDBJ databases">
        <title>Connecting structure to function with the recovery of over 1000 high-quality activated sludge metagenome-assembled genomes encoding full-length rRNA genes using long-read sequencing.</title>
        <authorList>
            <person name="Singleton C.M."/>
            <person name="Petriglieri F."/>
            <person name="Kristensen J.M."/>
            <person name="Kirkegaard R.H."/>
            <person name="Michaelsen T.Y."/>
            <person name="Andersen M.H."/>
            <person name="Karst S.M."/>
            <person name="Dueholm M.S."/>
            <person name="Nielsen P.H."/>
            <person name="Albertsen M."/>
        </authorList>
    </citation>
    <scope>NUCLEOTIDE SEQUENCE [LARGE SCALE GENOMIC DNA]</scope>
    <source>
        <strain evidence="1">Ribe_18-Q3-R11-54_BAT3C.373</strain>
    </source>
</reference>
<proteinExistence type="predicted"/>
<evidence type="ECO:0000313" key="1">
    <source>
        <dbReference type="EMBL" id="MBK9718194.1"/>
    </source>
</evidence>
<organism evidence="1 2">
    <name type="scientific">Candidatus Defluviibacterium haderslevense</name>
    <dbReference type="NCBI Taxonomy" id="2981993"/>
    <lineage>
        <taxon>Bacteria</taxon>
        <taxon>Pseudomonadati</taxon>
        <taxon>Bacteroidota</taxon>
        <taxon>Saprospiria</taxon>
        <taxon>Saprospirales</taxon>
        <taxon>Saprospiraceae</taxon>
        <taxon>Candidatus Defluviibacterium</taxon>
    </lineage>
</organism>
<dbReference type="EMBL" id="JADKFW010000008">
    <property type="protein sequence ID" value="MBK9718194.1"/>
    <property type="molecule type" value="Genomic_DNA"/>
</dbReference>